<evidence type="ECO:0000313" key="2">
    <source>
        <dbReference type="EMBL" id="GIZ02201.1"/>
    </source>
</evidence>
<reference evidence="2 3" key="1">
    <citation type="submission" date="2021-06" db="EMBL/GenBank/DDBJ databases">
        <title>Caerostris extrusa draft genome.</title>
        <authorList>
            <person name="Kono N."/>
            <person name="Arakawa K."/>
        </authorList>
    </citation>
    <scope>NUCLEOTIDE SEQUENCE [LARGE SCALE GENOMIC DNA]</scope>
</reference>
<dbReference type="Proteomes" id="UP001054945">
    <property type="component" value="Unassembled WGS sequence"/>
</dbReference>
<gene>
    <name evidence="2" type="ORF">CEXT_144351</name>
</gene>
<organism evidence="2 3">
    <name type="scientific">Caerostris extrusa</name>
    <name type="common">Bark spider</name>
    <name type="synonym">Caerostris bankana</name>
    <dbReference type="NCBI Taxonomy" id="172846"/>
    <lineage>
        <taxon>Eukaryota</taxon>
        <taxon>Metazoa</taxon>
        <taxon>Ecdysozoa</taxon>
        <taxon>Arthropoda</taxon>
        <taxon>Chelicerata</taxon>
        <taxon>Arachnida</taxon>
        <taxon>Araneae</taxon>
        <taxon>Araneomorphae</taxon>
        <taxon>Entelegynae</taxon>
        <taxon>Araneoidea</taxon>
        <taxon>Araneidae</taxon>
        <taxon>Caerostris</taxon>
    </lineage>
</organism>
<protein>
    <submittedName>
        <fullName evidence="2">Uncharacterized protein</fullName>
    </submittedName>
</protein>
<dbReference type="AlphaFoldDB" id="A0AAV4Y6Y9"/>
<feature type="region of interest" description="Disordered" evidence="1">
    <location>
        <begin position="73"/>
        <end position="96"/>
    </location>
</feature>
<feature type="compositionally biased region" description="Basic and acidic residues" evidence="1">
    <location>
        <begin position="87"/>
        <end position="96"/>
    </location>
</feature>
<sequence>MQGNIPRREENFIARNPFHQRGLKTLNKDALSSHSSGIRSICMTGSEWEPVQLFPLLFTRSFAGITSVTDAHSEGIVESGEGEGETEVDKCTTDDG</sequence>
<proteinExistence type="predicted"/>
<accession>A0AAV4Y6Y9</accession>
<comment type="caution">
    <text evidence="2">The sequence shown here is derived from an EMBL/GenBank/DDBJ whole genome shotgun (WGS) entry which is preliminary data.</text>
</comment>
<name>A0AAV4Y6Y9_CAEEX</name>
<evidence type="ECO:0000313" key="3">
    <source>
        <dbReference type="Proteomes" id="UP001054945"/>
    </source>
</evidence>
<dbReference type="EMBL" id="BPLR01001412">
    <property type="protein sequence ID" value="GIZ02201.1"/>
    <property type="molecule type" value="Genomic_DNA"/>
</dbReference>
<evidence type="ECO:0000256" key="1">
    <source>
        <dbReference type="SAM" id="MobiDB-lite"/>
    </source>
</evidence>
<keyword evidence="3" id="KW-1185">Reference proteome</keyword>